<evidence type="ECO:0000313" key="8">
    <source>
        <dbReference type="EMBL" id="BDS11894.1"/>
    </source>
</evidence>
<dbReference type="InterPro" id="IPR050545">
    <property type="entry name" value="Mycobact_MmpL"/>
</dbReference>
<accession>A0A915YEY8</accession>
<dbReference type="Pfam" id="PF03176">
    <property type="entry name" value="MMPL"/>
    <property type="match status" value="2"/>
</dbReference>
<evidence type="ECO:0000313" key="9">
    <source>
        <dbReference type="Proteomes" id="UP001060919"/>
    </source>
</evidence>
<feature type="transmembrane region" description="Helical" evidence="6">
    <location>
        <begin position="333"/>
        <end position="352"/>
    </location>
</feature>
<evidence type="ECO:0000256" key="4">
    <source>
        <dbReference type="ARBA" id="ARBA00022989"/>
    </source>
</evidence>
<feature type="domain" description="Membrane transport protein MMPL" evidence="7">
    <location>
        <begin position="165"/>
        <end position="392"/>
    </location>
</feature>
<keyword evidence="4 6" id="KW-1133">Transmembrane helix</keyword>
<feature type="transmembrane region" description="Helical" evidence="6">
    <location>
        <begin position="677"/>
        <end position="696"/>
    </location>
</feature>
<proteinExistence type="predicted"/>
<feature type="transmembrane region" description="Helical" evidence="6">
    <location>
        <begin position="364"/>
        <end position="388"/>
    </location>
</feature>
<feature type="transmembrane region" description="Helical" evidence="6">
    <location>
        <begin position="421"/>
        <end position="440"/>
    </location>
</feature>
<evidence type="ECO:0000256" key="5">
    <source>
        <dbReference type="ARBA" id="ARBA00023136"/>
    </source>
</evidence>
<dbReference type="KEGG" id="aup:AsAng_0026080"/>
<feature type="transmembrane region" description="Helical" evidence="6">
    <location>
        <begin position="649"/>
        <end position="671"/>
    </location>
</feature>
<organism evidence="8 9">
    <name type="scientific">Aureispira anguillae</name>
    <dbReference type="NCBI Taxonomy" id="2864201"/>
    <lineage>
        <taxon>Bacteria</taxon>
        <taxon>Pseudomonadati</taxon>
        <taxon>Bacteroidota</taxon>
        <taxon>Saprospiria</taxon>
        <taxon>Saprospirales</taxon>
        <taxon>Saprospiraceae</taxon>
        <taxon>Aureispira</taxon>
    </lineage>
</organism>
<dbReference type="EMBL" id="AP026867">
    <property type="protein sequence ID" value="BDS11894.1"/>
    <property type="molecule type" value="Genomic_DNA"/>
</dbReference>
<protein>
    <submittedName>
        <fullName evidence="8">MMPL family transporter</fullName>
    </submittedName>
</protein>
<feature type="transmembrane region" description="Helical" evidence="6">
    <location>
        <begin position="623"/>
        <end position="642"/>
    </location>
</feature>
<dbReference type="RefSeq" id="WP_264793030.1">
    <property type="nucleotide sequence ID" value="NZ_AP026867.1"/>
</dbReference>
<keyword evidence="3 6" id="KW-0812">Transmembrane</keyword>
<reference evidence="8" key="1">
    <citation type="submission" date="2022-09" db="EMBL/GenBank/DDBJ databases">
        <title>Aureispira anguillicida sp. nov., isolated from Leptocephalus of Japanese eel Anguilla japonica.</title>
        <authorList>
            <person name="Yuasa K."/>
            <person name="Mekata T."/>
            <person name="Ikunari K."/>
        </authorList>
    </citation>
    <scope>NUCLEOTIDE SEQUENCE</scope>
    <source>
        <strain evidence="8">EL160426</strain>
    </source>
</reference>
<evidence type="ECO:0000256" key="6">
    <source>
        <dbReference type="SAM" id="Phobius"/>
    </source>
</evidence>
<evidence type="ECO:0000259" key="7">
    <source>
        <dbReference type="Pfam" id="PF03176"/>
    </source>
</evidence>
<dbReference type="GO" id="GO:0005886">
    <property type="term" value="C:plasma membrane"/>
    <property type="evidence" value="ECO:0007669"/>
    <property type="project" value="UniProtKB-SubCell"/>
</dbReference>
<keyword evidence="9" id="KW-1185">Reference proteome</keyword>
<evidence type="ECO:0000256" key="3">
    <source>
        <dbReference type="ARBA" id="ARBA00022692"/>
    </source>
</evidence>
<dbReference type="Proteomes" id="UP001060919">
    <property type="component" value="Chromosome"/>
</dbReference>
<name>A0A915YEY8_9BACT</name>
<dbReference type="AlphaFoldDB" id="A0A915YEY8"/>
<feature type="transmembrane region" description="Helical" evidence="6">
    <location>
        <begin position="717"/>
        <end position="740"/>
    </location>
</feature>
<comment type="subcellular location">
    <subcellularLocation>
        <location evidence="1">Cell membrane</location>
        <topology evidence="1">Multi-pass membrane protein</topology>
    </subcellularLocation>
</comment>
<feature type="domain" description="Membrane transport protein MMPL" evidence="7">
    <location>
        <begin position="484"/>
        <end position="762"/>
    </location>
</feature>
<feature type="transmembrane region" description="Helical" evidence="6">
    <location>
        <begin position="262"/>
        <end position="283"/>
    </location>
</feature>
<sequence length="777" mass="87458">MFIRFPKLIVSLFFVLSVAGVFLAINRVQFEFNFEQFFPEGDEDLKFFLEFKERFEPDDNFVLVGIKREEGVFEQEFLEQVLAFSLEARRMNFEISTTDSIDHSIYTKAVNSQGDSIVLMHPILSAQSLLQIEYPVKNPFTGFSTIPALHLEDTARYAKDQKKILADERLVGNFISEDAKTLVVVLKTVDNIQQGAATLLIQGLKDLVKKYEFKEYHLLGRAYFQTEIVKLQVKEFILSSAVSFLLVFLVLFFLFKRFWGIVIALVSILVGLFMFVGMLGLFARTLDTMALLYPIIMIIVATSDVIHVMSKYIDELQKGQSKMEAIQVTIREIGMSIFLTSTTTALGFFSLVTSRLIPIQEFGVNAAFGVMIAYISVVVLSTTILALFDKEQIIKLQDGPSVWTKWMEWIDRVTKSHQGPILAGFAVLLVVCTIGIAQISTNTQFLNLLPKNNKVTEDFLFFEEEFSGFRPFEIAISIQGDYTINDYEVIQEISKIEEHFKEYPAIKSMSSITNVYKSINQAHHVNNPAAYVMPKDLKEFKKYQRSVRRISQNSNLGILVSKDKKHTRISAKVLDIGANNIDSIRIASKQWIAEHIDPNIIQTRSTGTGIILDKNSNYIRDSLLQGLLLAILTISIIVAFIYRNVKMLILTLIPNMLPLLIAAAILGFAGIPLEAGVAIVFAIIFGIAIDDTIHLLSKFKLTKDKGYSTDEAIKITLLETGKAICLTTVILFFGFLSLLLSSNPPAITIGILISSTLVSALICDLLIIPIMLRKWIK</sequence>
<dbReference type="PANTHER" id="PTHR33406:SF12">
    <property type="entry name" value="BLR2997 PROTEIN"/>
    <property type="match status" value="1"/>
</dbReference>
<dbReference type="InterPro" id="IPR004869">
    <property type="entry name" value="MMPL_dom"/>
</dbReference>
<evidence type="ECO:0000256" key="1">
    <source>
        <dbReference type="ARBA" id="ARBA00004651"/>
    </source>
</evidence>
<dbReference type="Gene3D" id="1.20.1640.10">
    <property type="entry name" value="Multidrug efflux transporter AcrB transmembrane domain"/>
    <property type="match status" value="2"/>
</dbReference>
<evidence type="ECO:0000256" key="2">
    <source>
        <dbReference type="ARBA" id="ARBA00022475"/>
    </source>
</evidence>
<dbReference type="SUPFAM" id="SSF82866">
    <property type="entry name" value="Multidrug efflux transporter AcrB transmembrane domain"/>
    <property type="match status" value="2"/>
</dbReference>
<feature type="transmembrane region" description="Helical" evidence="6">
    <location>
        <begin position="746"/>
        <end position="772"/>
    </location>
</feature>
<dbReference type="PANTHER" id="PTHR33406">
    <property type="entry name" value="MEMBRANE PROTEIN MJ1562-RELATED"/>
    <property type="match status" value="1"/>
</dbReference>
<feature type="transmembrane region" description="Helical" evidence="6">
    <location>
        <begin position="289"/>
        <end position="313"/>
    </location>
</feature>
<keyword evidence="2" id="KW-1003">Cell membrane</keyword>
<keyword evidence="5 6" id="KW-0472">Membrane</keyword>
<gene>
    <name evidence="8" type="ORF">AsAng_0026080</name>
</gene>
<feature type="transmembrane region" description="Helical" evidence="6">
    <location>
        <begin position="236"/>
        <end position="255"/>
    </location>
</feature>